<dbReference type="RefSeq" id="XP_007693159.1">
    <property type="nucleotide sequence ID" value="XM_007694969.1"/>
</dbReference>
<dbReference type="KEGG" id="bor:COCMIDRAFT_109110"/>
<protein>
    <submittedName>
        <fullName evidence="1">Uncharacterized protein</fullName>
    </submittedName>
</protein>
<keyword evidence="2" id="KW-1185">Reference proteome</keyword>
<reference evidence="1 2" key="1">
    <citation type="journal article" date="2013" name="PLoS Genet.">
        <title>Comparative genome structure, secondary metabolite, and effector coding capacity across Cochliobolus pathogens.</title>
        <authorList>
            <person name="Condon B.J."/>
            <person name="Leng Y."/>
            <person name="Wu D."/>
            <person name="Bushley K.E."/>
            <person name="Ohm R.A."/>
            <person name="Otillar R."/>
            <person name="Martin J."/>
            <person name="Schackwitz W."/>
            <person name="Grimwood J."/>
            <person name="MohdZainudin N."/>
            <person name="Xue C."/>
            <person name="Wang R."/>
            <person name="Manning V.A."/>
            <person name="Dhillon B."/>
            <person name="Tu Z.J."/>
            <person name="Steffenson B.J."/>
            <person name="Salamov A."/>
            <person name="Sun H."/>
            <person name="Lowry S."/>
            <person name="LaButti K."/>
            <person name="Han J."/>
            <person name="Copeland A."/>
            <person name="Lindquist E."/>
            <person name="Barry K."/>
            <person name="Schmutz J."/>
            <person name="Baker S.E."/>
            <person name="Ciuffetti L.M."/>
            <person name="Grigoriev I.V."/>
            <person name="Zhong S."/>
            <person name="Turgeon B.G."/>
        </authorList>
    </citation>
    <scope>NUCLEOTIDE SEQUENCE [LARGE SCALE GENOMIC DNA]</scope>
    <source>
        <strain evidence="1 2">ATCC 44560</strain>
    </source>
</reference>
<dbReference type="EMBL" id="KI964175">
    <property type="protein sequence ID" value="EUC40327.1"/>
    <property type="molecule type" value="Genomic_DNA"/>
</dbReference>
<dbReference type="Proteomes" id="UP000054032">
    <property type="component" value="Unassembled WGS sequence"/>
</dbReference>
<proteinExistence type="predicted"/>
<evidence type="ECO:0000313" key="2">
    <source>
        <dbReference type="Proteomes" id="UP000054032"/>
    </source>
</evidence>
<sequence>AIGLRGRAWLKGLYALFSLFELALEILDALLELLTSRVGGRRLEFSTVASGDKIVDPSLRFGALVIPHLDNLFMFCNLILQFSFGSL</sequence>
<dbReference type="GeneID" id="19119371"/>
<gene>
    <name evidence="1" type="ORF">COCMIDRAFT_109110</name>
</gene>
<evidence type="ECO:0000313" key="1">
    <source>
        <dbReference type="EMBL" id="EUC40327.1"/>
    </source>
</evidence>
<dbReference type="AlphaFoldDB" id="W6YM64"/>
<name>W6YM64_COCMI</name>
<dbReference type="HOGENOM" id="CLU_2489283_0_0_1"/>
<feature type="non-terminal residue" evidence="1">
    <location>
        <position position="1"/>
    </location>
</feature>
<organism evidence="1 2">
    <name type="scientific">Bipolaris oryzae ATCC 44560</name>
    <dbReference type="NCBI Taxonomy" id="930090"/>
    <lineage>
        <taxon>Eukaryota</taxon>
        <taxon>Fungi</taxon>
        <taxon>Dikarya</taxon>
        <taxon>Ascomycota</taxon>
        <taxon>Pezizomycotina</taxon>
        <taxon>Dothideomycetes</taxon>
        <taxon>Pleosporomycetidae</taxon>
        <taxon>Pleosporales</taxon>
        <taxon>Pleosporineae</taxon>
        <taxon>Pleosporaceae</taxon>
        <taxon>Bipolaris</taxon>
    </lineage>
</organism>
<accession>W6YM64</accession>